<evidence type="ECO:0000313" key="1">
    <source>
        <dbReference type="EMBL" id="SEB30877.1"/>
    </source>
</evidence>
<dbReference type="RefSeq" id="WP_072946238.1">
    <property type="nucleotide sequence ID" value="NZ_CP070609.1"/>
</dbReference>
<evidence type="ECO:0000313" key="2">
    <source>
        <dbReference type="Proteomes" id="UP000183561"/>
    </source>
</evidence>
<reference evidence="2" key="1">
    <citation type="submission" date="2016-10" db="EMBL/GenBank/DDBJ databases">
        <authorList>
            <person name="Varghese N."/>
            <person name="Submissions S."/>
        </authorList>
    </citation>
    <scope>NUCLEOTIDE SEQUENCE [LARGE SCALE GENOMIC DNA]</scope>
    <source>
        <strain evidence="2">DSM 44498</strain>
    </source>
</reference>
<dbReference type="Pfam" id="PF01740">
    <property type="entry name" value="STAS"/>
    <property type="match status" value="1"/>
</dbReference>
<dbReference type="InterPro" id="IPR002645">
    <property type="entry name" value="STAS_dom"/>
</dbReference>
<dbReference type="CDD" id="cd07043">
    <property type="entry name" value="STAS_anti-anti-sigma_factors"/>
    <property type="match status" value="1"/>
</dbReference>
<accession>A0A1H4IA03</accession>
<dbReference type="Proteomes" id="UP000183561">
    <property type="component" value="Unassembled WGS sequence"/>
</dbReference>
<name>A0A1H4IA03_9NOCA</name>
<dbReference type="InterPro" id="IPR036513">
    <property type="entry name" value="STAS_dom_sf"/>
</dbReference>
<proteinExistence type="predicted"/>
<organism evidence="1 2">
    <name type="scientific">Rhodococcus koreensis</name>
    <dbReference type="NCBI Taxonomy" id="99653"/>
    <lineage>
        <taxon>Bacteria</taxon>
        <taxon>Bacillati</taxon>
        <taxon>Actinomycetota</taxon>
        <taxon>Actinomycetes</taxon>
        <taxon>Mycobacteriales</taxon>
        <taxon>Nocardiaceae</taxon>
        <taxon>Rhodococcus</taxon>
    </lineage>
</organism>
<dbReference type="AlphaFoldDB" id="A0A1H4IA03"/>
<sequence length="151" mass="15930">MKSVLSAPPTPDDPAANTPLFSWAAEPEHGRLAVDSAPGAGGILVVRISGDIDVTTLPSFGSHLEEAIDDRLPFVLDLSDVQFLCASALPILEIMSARAHRLTVPWAVTGNNALRRPLTAMNMAAVIPFCAELEDAFRLVAGGMQRGGRSA</sequence>
<dbReference type="EMBL" id="FNSV01000002">
    <property type="protein sequence ID" value="SEB30877.1"/>
    <property type="molecule type" value="Genomic_DNA"/>
</dbReference>
<dbReference type="OrthoDB" id="4461023at2"/>
<gene>
    <name evidence="1" type="ORF">SAMN04490239_0238</name>
</gene>
<dbReference type="Gene3D" id="3.30.750.24">
    <property type="entry name" value="STAS domain"/>
    <property type="match status" value="1"/>
</dbReference>
<keyword evidence="2" id="KW-1185">Reference proteome</keyword>
<dbReference type="PROSITE" id="PS50801">
    <property type="entry name" value="STAS"/>
    <property type="match status" value="1"/>
</dbReference>
<protein>
    <submittedName>
        <fullName evidence="1">Anti-anti-sigma factor</fullName>
    </submittedName>
</protein>
<dbReference type="SUPFAM" id="SSF52091">
    <property type="entry name" value="SpoIIaa-like"/>
    <property type="match status" value="1"/>
</dbReference>